<name>A0A4U6CR97_9BACT</name>
<feature type="transmembrane region" description="Helical" evidence="1">
    <location>
        <begin position="60"/>
        <end position="80"/>
    </location>
</feature>
<sequence>MKTDFLSLTGFQWQCITMVLISLVIRFIIGRRRFNRRGLGGLQQYSSYSKGLVVGFIERFLMMLTGVLIVVCTVLFLTGYP</sequence>
<protein>
    <recommendedName>
        <fullName evidence="4">Molybdenum ABC transporter permease</fullName>
    </recommendedName>
</protein>
<evidence type="ECO:0008006" key="4">
    <source>
        <dbReference type="Google" id="ProtNLM"/>
    </source>
</evidence>
<evidence type="ECO:0000313" key="2">
    <source>
        <dbReference type="EMBL" id="TKT85987.1"/>
    </source>
</evidence>
<comment type="caution">
    <text evidence="2">The sequence shown here is derived from an EMBL/GenBank/DDBJ whole genome shotgun (WGS) entry which is preliminary data.</text>
</comment>
<proteinExistence type="predicted"/>
<feature type="transmembrane region" description="Helical" evidence="1">
    <location>
        <begin position="6"/>
        <end position="29"/>
    </location>
</feature>
<accession>A0A4U6CR97</accession>
<dbReference type="Proteomes" id="UP000304900">
    <property type="component" value="Unassembled WGS sequence"/>
</dbReference>
<dbReference type="EMBL" id="SZVO01000026">
    <property type="protein sequence ID" value="TKT85987.1"/>
    <property type="molecule type" value="Genomic_DNA"/>
</dbReference>
<reference evidence="2 3" key="1">
    <citation type="submission" date="2019-05" db="EMBL/GenBank/DDBJ databases">
        <title>Dyadobacter AR-3-8 sp. nov., isolated from arctic soil.</title>
        <authorList>
            <person name="Chaudhary D.K."/>
        </authorList>
    </citation>
    <scope>NUCLEOTIDE SEQUENCE [LARGE SCALE GENOMIC DNA]</scope>
    <source>
        <strain evidence="2 3">AR-3-8</strain>
    </source>
</reference>
<dbReference type="AlphaFoldDB" id="A0A4U6CR97"/>
<evidence type="ECO:0000313" key="3">
    <source>
        <dbReference type="Proteomes" id="UP000304900"/>
    </source>
</evidence>
<keyword evidence="3" id="KW-1185">Reference proteome</keyword>
<gene>
    <name evidence="2" type="ORF">FDK13_32835</name>
</gene>
<keyword evidence="1" id="KW-0472">Membrane</keyword>
<keyword evidence="1" id="KW-0812">Transmembrane</keyword>
<evidence type="ECO:0000256" key="1">
    <source>
        <dbReference type="SAM" id="Phobius"/>
    </source>
</evidence>
<organism evidence="2 3">
    <name type="scientific">Dyadobacter frigoris</name>
    <dbReference type="NCBI Taxonomy" id="2576211"/>
    <lineage>
        <taxon>Bacteria</taxon>
        <taxon>Pseudomonadati</taxon>
        <taxon>Bacteroidota</taxon>
        <taxon>Cytophagia</taxon>
        <taxon>Cytophagales</taxon>
        <taxon>Spirosomataceae</taxon>
        <taxon>Dyadobacter</taxon>
    </lineage>
</organism>
<dbReference type="RefSeq" id="WP_137344261.1">
    <property type="nucleotide sequence ID" value="NZ_SZVO01000026.1"/>
</dbReference>
<keyword evidence="1" id="KW-1133">Transmembrane helix</keyword>